<dbReference type="InterPro" id="IPR050613">
    <property type="entry name" value="Sec_Metabolite_Reg"/>
</dbReference>
<evidence type="ECO:0000313" key="5">
    <source>
        <dbReference type="EMBL" id="TRM69657.1"/>
    </source>
</evidence>
<evidence type="ECO:0000256" key="1">
    <source>
        <dbReference type="ARBA" id="ARBA00004123"/>
    </source>
</evidence>
<comment type="subcellular location">
    <subcellularLocation>
        <location evidence="1">Nucleus</location>
    </subcellularLocation>
</comment>
<feature type="region of interest" description="Disordered" evidence="3">
    <location>
        <begin position="124"/>
        <end position="189"/>
    </location>
</feature>
<dbReference type="InterPro" id="IPR001138">
    <property type="entry name" value="Zn2Cys6_DnaBD"/>
</dbReference>
<dbReference type="SUPFAM" id="SSF57701">
    <property type="entry name" value="Zn2/Cys6 DNA-binding domain"/>
    <property type="match status" value="2"/>
</dbReference>
<gene>
    <name evidence="5" type="ORF">BD626DRAFT_474889</name>
</gene>
<reference evidence="5 6" key="1">
    <citation type="journal article" date="2019" name="New Phytol.">
        <title>Comparative genomics reveals unique wood-decay strategies and fruiting body development in the Schizophyllaceae.</title>
        <authorList>
            <person name="Almasi E."/>
            <person name="Sahu N."/>
            <person name="Krizsan K."/>
            <person name="Balint B."/>
            <person name="Kovacs G.M."/>
            <person name="Kiss B."/>
            <person name="Cseklye J."/>
            <person name="Drula E."/>
            <person name="Henrissat B."/>
            <person name="Nagy I."/>
            <person name="Chovatia M."/>
            <person name="Adam C."/>
            <person name="LaButti K."/>
            <person name="Lipzen A."/>
            <person name="Riley R."/>
            <person name="Grigoriev I.V."/>
            <person name="Nagy L.G."/>
        </authorList>
    </citation>
    <scope>NUCLEOTIDE SEQUENCE [LARGE SCALE GENOMIC DNA]</scope>
    <source>
        <strain evidence="5 6">NL-1724</strain>
    </source>
</reference>
<dbReference type="OrthoDB" id="39175at2759"/>
<evidence type="ECO:0000256" key="2">
    <source>
        <dbReference type="ARBA" id="ARBA00023242"/>
    </source>
</evidence>
<dbReference type="Gene3D" id="4.10.240.10">
    <property type="entry name" value="Zn(2)-C6 fungal-type DNA-binding domain"/>
    <property type="match status" value="2"/>
</dbReference>
<evidence type="ECO:0000256" key="3">
    <source>
        <dbReference type="SAM" id="MobiDB-lite"/>
    </source>
</evidence>
<sequence>MAQEPIAGPSTENGTAATVQTSSSKIYTIRPEFAQAQTAAVRCDSCKASNTKCDRLLPFCTNCVVAQKSCGYTPYSASAHKGVVSCTACSIKDIECDRTFPVCNQCEDLGAACQYAAAKMPASSRKRSKASESAMIVSDASAEEADEPESEERSQPARTPAPAPPRTVQAPPQPAQPVSGRYSSHYRDGPTGYPAAVNKRIIYNTASGVKRQHYCFVPAALPRAVIAGPHLHPWINPSFVALPHVIHEGMASIPPVEMPDRITFHTEMNKFLGNVLDEQRHTICLGQEQYAEIADALALGKTAELAPWVSDWITCHRLMSGSDRAGLILVPRDATFEAPRKVQERLRLTYQCHVDGTTQSPLYRSLPPMDLLGLEWLSAFERLPVKEQVYDILAYAHRGHGSTTLMLMEAQRLGFAAISWPMAQLFCDLCPLCNRQTLTKFRNVSYSVT</sequence>
<dbReference type="STRING" id="97359.A0A550CXY1"/>
<evidence type="ECO:0000313" key="6">
    <source>
        <dbReference type="Proteomes" id="UP000320762"/>
    </source>
</evidence>
<dbReference type="CDD" id="cd00067">
    <property type="entry name" value="GAL4"/>
    <property type="match status" value="2"/>
</dbReference>
<keyword evidence="2" id="KW-0539">Nucleus</keyword>
<dbReference type="GO" id="GO:0000981">
    <property type="term" value="F:DNA-binding transcription factor activity, RNA polymerase II-specific"/>
    <property type="evidence" value="ECO:0007669"/>
    <property type="project" value="InterPro"/>
</dbReference>
<dbReference type="GO" id="GO:0005634">
    <property type="term" value="C:nucleus"/>
    <property type="evidence" value="ECO:0007669"/>
    <property type="project" value="UniProtKB-SubCell"/>
</dbReference>
<dbReference type="GO" id="GO:0008270">
    <property type="term" value="F:zinc ion binding"/>
    <property type="evidence" value="ECO:0007669"/>
    <property type="project" value="InterPro"/>
</dbReference>
<keyword evidence="6" id="KW-1185">Reference proteome</keyword>
<organism evidence="5 6">
    <name type="scientific">Schizophyllum amplum</name>
    <dbReference type="NCBI Taxonomy" id="97359"/>
    <lineage>
        <taxon>Eukaryota</taxon>
        <taxon>Fungi</taxon>
        <taxon>Dikarya</taxon>
        <taxon>Basidiomycota</taxon>
        <taxon>Agaricomycotina</taxon>
        <taxon>Agaricomycetes</taxon>
        <taxon>Agaricomycetidae</taxon>
        <taxon>Agaricales</taxon>
        <taxon>Schizophyllaceae</taxon>
        <taxon>Schizophyllum</taxon>
    </lineage>
</organism>
<comment type="caution">
    <text evidence="5">The sequence shown here is derived from an EMBL/GenBank/DDBJ whole genome shotgun (WGS) entry which is preliminary data.</text>
</comment>
<dbReference type="InterPro" id="IPR036864">
    <property type="entry name" value="Zn2-C6_fun-type_DNA-bd_sf"/>
</dbReference>
<accession>A0A550CXY1</accession>
<dbReference type="PANTHER" id="PTHR31001">
    <property type="entry name" value="UNCHARACTERIZED TRANSCRIPTIONAL REGULATORY PROTEIN"/>
    <property type="match status" value="1"/>
</dbReference>
<feature type="compositionally biased region" description="Low complexity" evidence="3">
    <location>
        <begin position="131"/>
        <end position="140"/>
    </location>
</feature>
<name>A0A550CXY1_9AGAR</name>
<dbReference type="SMART" id="SM00066">
    <property type="entry name" value="GAL4"/>
    <property type="match status" value="2"/>
</dbReference>
<dbReference type="EMBL" id="VDMD01000001">
    <property type="protein sequence ID" value="TRM69657.1"/>
    <property type="molecule type" value="Genomic_DNA"/>
</dbReference>
<evidence type="ECO:0000259" key="4">
    <source>
        <dbReference type="PROSITE" id="PS50048"/>
    </source>
</evidence>
<feature type="domain" description="Zn(2)-C6 fungal-type" evidence="4">
    <location>
        <begin position="42"/>
        <end position="72"/>
    </location>
</feature>
<proteinExistence type="predicted"/>
<feature type="compositionally biased region" description="Acidic residues" evidence="3">
    <location>
        <begin position="141"/>
        <end position="150"/>
    </location>
</feature>
<feature type="domain" description="Zn(2)-C6 fungal-type" evidence="4">
    <location>
        <begin position="85"/>
        <end position="115"/>
    </location>
</feature>
<dbReference type="Proteomes" id="UP000320762">
    <property type="component" value="Unassembled WGS sequence"/>
</dbReference>
<dbReference type="AlphaFoldDB" id="A0A550CXY1"/>
<feature type="compositionally biased region" description="Pro residues" evidence="3">
    <location>
        <begin position="159"/>
        <end position="175"/>
    </location>
</feature>
<dbReference type="PROSITE" id="PS50048">
    <property type="entry name" value="ZN2_CY6_FUNGAL_2"/>
    <property type="match status" value="2"/>
</dbReference>
<protein>
    <recommendedName>
        <fullName evidence="4">Zn(2)-C6 fungal-type domain-containing protein</fullName>
    </recommendedName>
</protein>
<dbReference type="Pfam" id="PF00172">
    <property type="entry name" value="Zn_clus"/>
    <property type="match status" value="2"/>
</dbReference>